<accession>A0AAV4T6A6</accession>
<evidence type="ECO:0000313" key="1">
    <source>
        <dbReference type="EMBL" id="GIY41749.1"/>
    </source>
</evidence>
<organism evidence="1 2">
    <name type="scientific">Caerostris extrusa</name>
    <name type="common">Bark spider</name>
    <name type="synonym">Caerostris bankana</name>
    <dbReference type="NCBI Taxonomy" id="172846"/>
    <lineage>
        <taxon>Eukaryota</taxon>
        <taxon>Metazoa</taxon>
        <taxon>Ecdysozoa</taxon>
        <taxon>Arthropoda</taxon>
        <taxon>Chelicerata</taxon>
        <taxon>Arachnida</taxon>
        <taxon>Araneae</taxon>
        <taxon>Araneomorphae</taxon>
        <taxon>Entelegynae</taxon>
        <taxon>Araneoidea</taxon>
        <taxon>Araneidae</taxon>
        <taxon>Caerostris</taxon>
    </lineage>
</organism>
<sequence>MRRAAIIPWFESLSAIVRWEVLSRPYEICSERYDTPGTPPSELNEPDFYIKWEKTLDIFIIQSRFPAWDVLRTG</sequence>
<protein>
    <submittedName>
        <fullName evidence="1">Uncharacterized protein</fullName>
    </submittedName>
</protein>
<gene>
    <name evidence="1" type="ORF">CEXT_529171</name>
</gene>
<dbReference type="EMBL" id="BPLR01010749">
    <property type="protein sequence ID" value="GIY41749.1"/>
    <property type="molecule type" value="Genomic_DNA"/>
</dbReference>
<evidence type="ECO:0000313" key="2">
    <source>
        <dbReference type="Proteomes" id="UP001054945"/>
    </source>
</evidence>
<proteinExistence type="predicted"/>
<reference evidence="1 2" key="1">
    <citation type="submission" date="2021-06" db="EMBL/GenBank/DDBJ databases">
        <title>Caerostris extrusa draft genome.</title>
        <authorList>
            <person name="Kono N."/>
            <person name="Arakawa K."/>
        </authorList>
    </citation>
    <scope>NUCLEOTIDE SEQUENCE [LARGE SCALE GENOMIC DNA]</scope>
</reference>
<name>A0AAV4T6A6_CAEEX</name>
<keyword evidence="2" id="KW-1185">Reference proteome</keyword>
<dbReference type="AlphaFoldDB" id="A0AAV4T6A6"/>
<comment type="caution">
    <text evidence="1">The sequence shown here is derived from an EMBL/GenBank/DDBJ whole genome shotgun (WGS) entry which is preliminary data.</text>
</comment>
<dbReference type="Proteomes" id="UP001054945">
    <property type="component" value="Unassembled WGS sequence"/>
</dbReference>